<evidence type="ECO:0000313" key="3">
    <source>
        <dbReference type="Proteomes" id="UP001144280"/>
    </source>
</evidence>
<feature type="region of interest" description="Disordered" evidence="1">
    <location>
        <begin position="1"/>
        <end position="28"/>
    </location>
</feature>
<reference evidence="2" key="1">
    <citation type="submission" date="2022-12" db="EMBL/GenBank/DDBJ databases">
        <title>New Phytohabitans aurantiacus sp. RD004123 nov., an actinomycete isolated from soil.</title>
        <authorList>
            <person name="Triningsih D.W."/>
            <person name="Harunari E."/>
            <person name="Igarashi Y."/>
        </authorList>
    </citation>
    <scope>NUCLEOTIDE SEQUENCE</scope>
    <source>
        <strain evidence="2">RD004123</strain>
    </source>
</reference>
<protein>
    <submittedName>
        <fullName evidence="2">Uncharacterized protein</fullName>
    </submittedName>
</protein>
<dbReference type="Proteomes" id="UP001144280">
    <property type="component" value="Unassembled WGS sequence"/>
</dbReference>
<gene>
    <name evidence="2" type="ORF">Pa4123_75090</name>
</gene>
<dbReference type="EMBL" id="BSDI01000057">
    <property type="protein sequence ID" value="GLI02231.1"/>
    <property type="molecule type" value="Genomic_DNA"/>
</dbReference>
<evidence type="ECO:0000256" key="1">
    <source>
        <dbReference type="SAM" id="MobiDB-lite"/>
    </source>
</evidence>
<sequence length="81" mass="9397">MSYRDARRGQDRRSRGLTLRVPTPDTPIKDERTRFDLFSAHVRPQANPTRRVATPHTPIKGECTWFDLFPRAFALDPCECP</sequence>
<keyword evidence="3" id="KW-1185">Reference proteome</keyword>
<evidence type="ECO:0000313" key="2">
    <source>
        <dbReference type="EMBL" id="GLI02231.1"/>
    </source>
</evidence>
<feature type="compositionally biased region" description="Basic and acidic residues" evidence="1">
    <location>
        <begin position="1"/>
        <end position="14"/>
    </location>
</feature>
<proteinExistence type="predicted"/>
<organism evidence="2 3">
    <name type="scientific">Phytohabitans aurantiacus</name>
    <dbReference type="NCBI Taxonomy" id="3016789"/>
    <lineage>
        <taxon>Bacteria</taxon>
        <taxon>Bacillati</taxon>
        <taxon>Actinomycetota</taxon>
        <taxon>Actinomycetes</taxon>
        <taxon>Micromonosporales</taxon>
        <taxon>Micromonosporaceae</taxon>
    </lineage>
</organism>
<accession>A0ABQ5R6N4</accession>
<name>A0ABQ5R6N4_9ACTN</name>
<comment type="caution">
    <text evidence="2">The sequence shown here is derived from an EMBL/GenBank/DDBJ whole genome shotgun (WGS) entry which is preliminary data.</text>
</comment>